<dbReference type="STRING" id="661089.ciss_07240"/>
<dbReference type="Proteomes" id="UP000187338">
    <property type="component" value="Unassembled WGS sequence"/>
</dbReference>
<protein>
    <submittedName>
        <fullName evidence="1">Uncharacterized protein</fullName>
    </submittedName>
</protein>
<comment type="caution">
    <text evidence="1">The sequence shown here is derived from an EMBL/GenBank/DDBJ whole genome shotgun (WGS) entry which is preliminary data.</text>
</comment>
<dbReference type="EMBL" id="BDJL01000017">
    <property type="protein sequence ID" value="GAV24791.1"/>
    <property type="molecule type" value="Genomic_DNA"/>
</dbReference>
<accession>A0A1L8D119</accession>
<evidence type="ECO:0000313" key="2">
    <source>
        <dbReference type="Proteomes" id="UP000187338"/>
    </source>
</evidence>
<name>A0A1L8D119_9THEO</name>
<organism evidence="1 2">
    <name type="scientific">Carboxydothermus islandicus</name>
    <dbReference type="NCBI Taxonomy" id="661089"/>
    <lineage>
        <taxon>Bacteria</taxon>
        <taxon>Bacillati</taxon>
        <taxon>Bacillota</taxon>
        <taxon>Clostridia</taxon>
        <taxon>Thermoanaerobacterales</taxon>
        <taxon>Thermoanaerobacteraceae</taxon>
        <taxon>Carboxydothermus</taxon>
    </lineage>
</organism>
<keyword evidence="2" id="KW-1185">Reference proteome</keyword>
<reference evidence="2" key="1">
    <citation type="submission" date="2016-12" db="EMBL/GenBank/DDBJ databases">
        <title>Draft Genome Sequences od Carboxydothermus pertinax and islandicus, Hydrogenogenic Carboxydotrophic Bacteria.</title>
        <authorList>
            <person name="Fukuyama Y."/>
            <person name="Ohmae K."/>
            <person name="Yoneda Y."/>
            <person name="Yoshida T."/>
            <person name="Sako Y."/>
        </authorList>
    </citation>
    <scope>NUCLEOTIDE SEQUENCE [LARGE SCALE GENOMIC DNA]</scope>
    <source>
        <strain evidence="2">SET</strain>
    </source>
</reference>
<proteinExistence type="predicted"/>
<dbReference type="AlphaFoldDB" id="A0A1L8D119"/>
<evidence type="ECO:0000313" key="1">
    <source>
        <dbReference type="EMBL" id="GAV24791.1"/>
    </source>
</evidence>
<sequence length="71" mass="8436">MMTIYEYIKAKQPDVLTKLKQIGLLDEENLIQRSGEEEELTTAEIISLMRHDYWKRIRGAIRQMNTRRVIG</sequence>
<dbReference type="RefSeq" id="WP_235837232.1">
    <property type="nucleotide sequence ID" value="NZ_BDJL01000017.1"/>
</dbReference>
<gene>
    <name evidence="1" type="ORF">ciss_07240</name>
</gene>